<dbReference type="InterPro" id="IPR046980">
    <property type="entry name" value="KefG/KefF"/>
</dbReference>
<dbReference type="SUPFAM" id="SSF52218">
    <property type="entry name" value="Flavoproteins"/>
    <property type="match status" value="1"/>
</dbReference>
<organism evidence="3 4">
    <name type="scientific">Selenomonas infelix ATCC 43532</name>
    <dbReference type="NCBI Taxonomy" id="679201"/>
    <lineage>
        <taxon>Bacteria</taxon>
        <taxon>Bacillati</taxon>
        <taxon>Bacillota</taxon>
        <taxon>Negativicutes</taxon>
        <taxon>Selenomonadales</taxon>
        <taxon>Selenomonadaceae</taxon>
        <taxon>Selenomonas</taxon>
    </lineage>
</organism>
<dbReference type="RefSeq" id="WP_006692157.1">
    <property type="nucleotide sequence ID" value="NZ_JH376798.1"/>
</dbReference>
<sequence>MKALVVQAHPCIEESRVNKRWREELAKHPNDIEVHALYEEYPDWQIDIEREQRLLEAHALIVWQFPLYWYSCPPLLKKWLDDVFTYGWAYGSTGRKLVGKNFGLAVSIGDKETNYTRTGDIGFSVDEVLTPFKATVGHVGADLLPYFALFGASFQATDEEIAESAKAYAARILQWQSM</sequence>
<dbReference type="Pfam" id="PF02525">
    <property type="entry name" value="Flavodoxin_2"/>
    <property type="match status" value="1"/>
</dbReference>
<feature type="domain" description="Flavodoxin-like fold" evidence="2">
    <location>
        <begin position="1"/>
        <end position="171"/>
    </location>
</feature>
<name>G5GN76_9FIRM</name>
<dbReference type="InterPro" id="IPR029039">
    <property type="entry name" value="Flavoprotein-like_sf"/>
</dbReference>
<dbReference type="STRING" id="679201.HMPREF9334_00707"/>
<evidence type="ECO:0000256" key="1">
    <source>
        <dbReference type="ARBA" id="ARBA00023002"/>
    </source>
</evidence>
<evidence type="ECO:0000313" key="4">
    <source>
        <dbReference type="Proteomes" id="UP000004129"/>
    </source>
</evidence>
<dbReference type="GO" id="GO:0010181">
    <property type="term" value="F:FMN binding"/>
    <property type="evidence" value="ECO:0007669"/>
    <property type="project" value="TreeGrafter"/>
</dbReference>
<dbReference type="InterPro" id="IPR003680">
    <property type="entry name" value="Flavodoxin_fold"/>
</dbReference>
<evidence type="ECO:0000313" key="3">
    <source>
        <dbReference type="EMBL" id="EHG21647.1"/>
    </source>
</evidence>
<dbReference type="PANTHER" id="PTHR47307">
    <property type="entry name" value="GLUTATHIONE-REGULATED POTASSIUM-EFFLUX SYSTEM ANCILLARY PROTEIN KEFG"/>
    <property type="match status" value="1"/>
</dbReference>
<dbReference type="eggNOG" id="COG2249">
    <property type="taxonomic scope" value="Bacteria"/>
</dbReference>
<dbReference type="PATRIC" id="fig|679201.3.peg.713"/>
<gene>
    <name evidence="3" type="ORF">HMPREF9334_00707</name>
</gene>
<dbReference type="HOGENOM" id="CLU_058643_0_2_9"/>
<dbReference type="EMBL" id="ACZM01000006">
    <property type="protein sequence ID" value="EHG21647.1"/>
    <property type="molecule type" value="Genomic_DNA"/>
</dbReference>
<dbReference type="AlphaFoldDB" id="G5GN76"/>
<dbReference type="PANTHER" id="PTHR47307:SF1">
    <property type="entry name" value="GLUTATHIONE-REGULATED POTASSIUM-EFFLUX SYSTEM ANCILLARY PROTEIN KEFG"/>
    <property type="match status" value="1"/>
</dbReference>
<comment type="caution">
    <text evidence="3">The sequence shown here is derived from an EMBL/GenBank/DDBJ whole genome shotgun (WGS) entry which is preliminary data.</text>
</comment>
<accession>G5GN76</accession>
<dbReference type="GO" id="GO:0009055">
    <property type="term" value="F:electron transfer activity"/>
    <property type="evidence" value="ECO:0007669"/>
    <property type="project" value="TreeGrafter"/>
</dbReference>
<dbReference type="GO" id="GO:0003955">
    <property type="term" value="F:NAD(P)H dehydrogenase (quinone) activity"/>
    <property type="evidence" value="ECO:0007669"/>
    <property type="project" value="TreeGrafter"/>
</dbReference>
<dbReference type="Gene3D" id="3.40.50.360">
    <property type="match status" value="1"/>
</dbReference>
<proteinExistence type="predicted"/>
<protein>
    <recommendedName>
        <fullName evidence="2">Flavodoxin-like fold domain-containing protein</fullName>
    </recommendedName>
</protein>
<reference evidence="3 4" key="1">
    <citation type="submission" date="2011-08" db="EMBL/GenBank/DDBJ databases">
        <title>The Genome Sequence of Selenomonas infelix ATCC 43532.</title>
        <authorList>
            <consortium name="The Broad Institute Genome Sequencing Platform"/>
            <person name="Earl A."/>
            <person name="Ward D."/>
            <person name="Feldgarden M."/>
            <person name="Gevers D."/>
            <person name="Izard J."/>
            <person name="Blanton J.M."/>
            <person name="Baranova O.V."/>
            <person name="Dewhirst F.E."/>
            <person name="Young S.K."/>
            <person name="Zeng Q."/>
            <person name="Gargeya S."/>
            <person name="Fitzgerald M."/>
            <person name="Haas B."/>
            <person name="Abouelleil A."/>
            <person name="Alvarado L."/>
            <person name="Arachchi H.M."/>
            <person name="Berlin A."/>
            <person name="Brown A."/>
            <person name="Chapman S.B."/>
            <person name="Chen Z."/>
            <person name="Dunbar C."/>
            <person name="Freedman E."/>
            <person name="Gearin G."/>
            <person name="Gellesch M."/>
            <person name="Goldberg J."/>
            <person name="Griggs A."/>
            <person name="Gujja S."/>
            <person name="Heiman D."/>
            <person name="Howarth C."/>
            <person name="Larson L."/>
            <person name="Lui A."/>
            <person name="MacDonald P.J.P."/>
            <person name="Montmayeur A."/>
            <person name="Murphy C."/>
            <person name="Neiman D."/>
            <person name="Pearson M."/>
            <person name="Priest M."/>
            <person name="Roberts A."/>
            <person name="Saif S."/>
            <person name="Shea T."/>
            <person name="Shenoy N."/>
            <person name="Sisk P."/>
            <person name="Stolte C."/>
            <person name="Sykes S."/>
            <person name="Wortman J."/>
            <person name="Nusbaum C."/>
            <person name="Birren B."/>
        </authorList>
    </citation>
    <scope>NUCLEOTIDE SEQUENCE [LARGE SCALE GENOMIC DNA]</scope>
    <source>
        <strain evidence="3 4">ATCC 43532</strain>
    </source>
</reference>
<keyword evidence="1" id="KW-0560">Oxidoreductase</keyword>
<evidence type="ECO:0000259" key="2">
    <source>
        <dbReference type="Pfam" id="PF02525"/>
    </source>
</evidence>
<dbReference type="OrthoDB" id="9805976at2"/>
<keyword evidence="4" id="KW-1185">Reference proteome</keyword>
<dbReference type="Proteomes" id="UP000004129">
    <property type="component" value="Unassembled WGS sequence"/>
</dbReference>